<accession>A0A0B6AMZ1</accession>
<dbReference type="PANTHER" id="PTHR39179:SF3">
    <property type="entry name" value="COTS-RELATED PROTEIN"/>
    <property type="match status" value="1"/>
</dbReference>
<proteinExistence type="predicted"/>
<dbReference type="GeneID" id="93645136"/>
<keyword evidence="1" id="KW-0167">Capsid protein</keyword>
<sequence>MQRTVADYKVLLKEYDLDVDFIEDYGKVKKVYTKTGVFALKEMANHQERNQNFIQKLQNVYQKGWMGFVPIYQTKRSQPIVSDESGSYYLMPWLPNNPTEERDIRYHKLFQELAKLHGASAQEVEVKKEDIENHYTSMKETWGKRQEELKQYVVECEKKVYMSPFELHYCTFYYEMTRALEFGFGKLDQWNDEMEEKEKIRLVTSHGKLSAKHFIYDERGNGFFINFEHAKDASPIYDLVSFYFRTLRTYPVTTYDSYEWFSTYEKHFALREEERLLLHSYLAFPEPLYQCIVQYRQHKESKTELEHMQSFIRAYWLTKNIEQLNIKIFEVDQQKKMAAEAAAQAQANE</sequence>
<dbReference type="Gene3D" id="3.90.1200.10">
    <property type="match status" value="1"/>
</dbReference>
<evidence type="ECO:0000313" key="1">
    <source>
        <dbReference type="EMBL" id="AJI21963.1"/>
    </source>
</evidence>
<dbReference type="EMBL" id="CP009920">
    <property type="protein sequence ID" value="AJI21963.1"/>
    <property type="molecule type" value="Genomic_DNA"/>
</dbReference>
<protein>
    <submittedName>
        <fullName evidence="1">Spore coat protein YsxE</fullName>
    </submittedName>
</protein>
<dbReference type="PANTHER" id="PTHR39179">
    <property type="entry name" value="SPORE COAT PROTEIN I"/>
    <property type="match status" value="1"/>
</dbReference>
<reference evidence="1 2" key="1">
    <citation type="journal article" date="2015" name="Genome Announc.">
        <title>Complete genome sequences for 35 biothreat assay-relevant bacillus species.</title>
        <authorList>
            <person name="Johnson S.L."/>
            <person name="Daligault H.E."/>
            <person name="Davenport K.W."/>
            <person name="Jaissle J."/>
            <person name="Frey K.G."/>
            <person name="Ladner J.T."/>
            <person name="Broomall S.M."/>
            <person name="Bishop-Lilly K.A."/>
            <person name="Bruce D.C."/>
            <person name="Gibbons H.S."/>
            <person name="Coyne S.R."/>
            <person name="Lo C.C."/>
            <person name="Meincke L."/>
            <person name="Munk A.C."/>
            <person name="Koroleva G.I."/>
            <person name="Rosenzweig C.N."/>
            <person name="Palacios G.F."/>
            <person name="Redden C.L."/>
            <person name="Minogue T.D."/>
            <person name="Chain P.S."/>
        </authorList>
    </citation>
    <scope>NUCLEOTIDE SEQUENCE [LARGE SCALE GENOMIC DNA]</scope>
    <source>
        <strain evidence="2">ATCC 14581 / DSM 32 / JCM 2506 / NBRC 15308 / NCIMB 9376 / NCTC 10342 / NRRL B-14308 / VKM B-512</strain>
    </source>
</reference>
<dbReference type="Proteomes" id="UP000031829">
    <property type="component" value="Chromosome"/>
</dbReference>
<dbReference type="KEGG" id="bmeg:BG04_1670"/>
<evidence type="ECO:0000313" key="2">
    <source>
        <dbReference type="Proteomes" id="UP000031829"/>
    </source>
</evidence>
<dbReference type="AlphaFoldDB" id="A0A0B6AMZ1"/>
<name>A0A0B6AMZ1_PRIM2</name>
<dbReference type="SUPFAM" id="SSF56112">
    <property type="entry name" value="Protein kinase-like (PK-like)"/>
    <property type="match status" value="1"/>
</dbReference>
<dbReference type="HOGENOM" id="CLU_069993_0_0_9"/>
<dbReference type="InterPro" id="IPR047175">
    <property type="entry name" value="CotS-like"/>
</dbReference>
<keyword evidence="1" id="KW-0946">Virion</keyword>
<organism evidence="1 2">
    <name type="scientific">Priestia megaterium (strain ATCC 14581 / DSM 32 / CCUG 1817 / JCM 2506 / NBRC 15308 / NCIMB 9376 / NCTC 10342 / NRRL B-14308 / VKM B-512 / Ford 19)</name>
    <name type="common">Bacillus megaterium</name>
    <dbReference type="NCBI Taxonomy" id="1348623"/>
    <lineage>
        <taxon>Bacteria</taxon>
        <taxon>Bacillati</taxon>
        <taxon>Bacillota</taxon>
        <taxon>Bacilli</taxon>
        <taxon>Bacillales</taxon>
        <taxon>Bacillaceae</taxon>
        <taxon>Priestia</taxon>
    </lineage>
</organism>
<dbReference type="InterPro" id="IPR011009">
    <property type="entry name" value="Kinase-like_dom_sf"/>
</dbReference>
<dbReference type="GO" id="GO:0042601">
    <property type="term" value="C:endospore-forming forespore"/>
    <property type="evidence" value="ECO:0007669"/>
    <property type="project" value="TreeGrafter"/>
</dbReference>
<dbReference type="RefSeq" id="WP_034648748.1">
    <property type="nucleotide sequence ID" value="NZ_BCVB01000008.1"/>
</dbReference>
<dbReference type="InterPro" id="IPR014253">
    <property type="entry name" value="Spore_coat_YsxE"/>
</dbReference>
<gene>
    <name evidence="1" type="primary">ysxE</name>
    <name evidence="1" type="ORF">BG04_1670</name>
</gene>
<dbReference type="Gene3D" id="3.30.200.20">
    <property type="entry name" value="Phosphorylase Kinase, domain 1"/>
    <property type="match status" value="1"/>
</dbReference>
<dbReference type="NCBIfam" id="TIGR02904">
    <property type="entry name" value="spore_ysxE"/>
    <property type="match status" value="1"/>
</dbReference>